<dbReference type="PROSITE" id="PS00894">
    <property type="entry name" value="HTH_DEOR_1"/>
    <property type="match status" value="1"/>
</dbReference>
<dbReference type="Proteomes" id="UP000263014">
    <property type="component" value="Unassembled WGS sequence"/>
</dbReference>
<dbReference type="EMBL" id="QSON01000024">
    <property type="protein sequence ID" value="RGI96364.1"/>
    <property type="molecule type" value="Genomic_DNA"/>
</dbReference>
<dbReference type="Pfam" id="PF00455">
    <property type="entry name" value="DeoRC"/>
    <property type="match status" value="1"/>
</dbReference>
<dbReference type="InterPro" id="IPR036390">
    <property type="entry name" value="WH_DNA-bd_sf"/>
</dbReference>
<dbReference type="SMART" id="SM01134">
    <property type="entry name" value="DeoRC"/>
    <property type="match status" value="1"/>
</dbReference>
<evidence type="ECO:0000259" key="4">
    <source>
        <dbReference type="PROSITE" id="PS51000"/>
    </source>
</evidence>
<name>A0A374NY39_9FIRM</name>
<dbReference type="InterPro" id="IPR037171">
    <property type="entry name" value="NagB/RpiA_transferase-like"/>
</dbReference>
<proteinExistence type="predicted"/>
<gene>
    <name evidence="5" type="ORF">DXD79_29925</name>
</gene>
<dbReference type="SMART" id="SM00420">
    <property type="entry name" value="HTH_DEOR"/>
    <property type="match status" value="1"/>
</dbReference>
<dbReference type="InterPro" id="IPR018356">
    <property type="entry name" value="Tscrpt_reg_HTH_DeoR_CS"/>
</dbReference>
<evidence type="ECO:0000256" key="1">
    <source>
        <dbReference type="ARBA" id="ARBA00023015"/>
    </source>
</evidence>
<evidence type="ECO:0000313" key="5">
    <source>
        <dbReference type="EMBL" id="RGI96364.1"/>
    </source>
</evidence>
<evidence type="ECO:0000313" key="6">
    <source>
        <dbReference type="Proteomes" id="UP000263014"/>
    </source>
</evidence>
<accession>A0A374NY39</accession>
<dbReference type="SUPFAM" id="SSF46785">
    <property type="entry name" value="Winged helix' DNA-binding domain"/>
    <property type="match status" value="1"/>
</dbReference>
<comment type="caution">
    <text evidence="5">The sequence shown here is derived from an EMBL/GenBank/DDBJ whole genome shotgun (WGS) entry which is preliminary data.</text>
</comment>
<dbReference type="PRINTS" id="PR00037">
    <property type="entry name" value="HTHLACR"/>
</dbReference>
<dbReference type="GO" id="GO:0003677">
    <property type="term" value="F:DNA binding"/>
    <property type="evidence" value="ECO:0007669"/>
    <property type="project" value="UniProtKB-KW"/>
</dbReference>
<dbReference type="GO" id="GO:0003700">
    <property type="term" value="F:DNA-binding transcription factor activity"/>
    <property type="evidence" value="ECO:0007669"/>
    <property type="project" value="InterPro"/>
</dbReference>
<keyword evidence="1" id="KW-0805">Transcription regulation</keyword>
<dbReference type="PROSITE" id="PS51000">
    <property type="entry name" value="HTH_DEOR_2"/>
    <property type="match status" value="1"/>
</dbReference>
<keyword evidence="3" id="KW-0804">Transcription</keyword>
<dbReference type="InterPro" id="IPR050313">
    <property type="entry name" value="Carb_Metab_HTH_regulators"/>
</dbReference>
<evidence type="ECO:0000256" key="3">
    <source>
        <dbReference type="ARBA" id="ARBA00023163"/>
    </source>
</evidence>
<dbReference type="Gene3D" id="1.10.10.10">
    <property type="entry name" value="Winged helix-like DNA-binding domain superfamily/Winged helix DNA-binding domain"/>
    <property type="match status" value="1"/>
</dbReference>
<dbReference type="PANTHER" id="PTHR30363:SF44">
    <property type="entry name" value="AGA OPERON TRANSCRIPTIONAL REPRESSOR-RELATED"/>
    <property type="match status" value="1"/>
</dbReference>
<organism evidence="5 6">
    <name type="scientific">Hungatella hathewayi</name>
    <dbReference type="NCBI Taxonomy" id="154046"/>
    <lineage>
        <taxon>Bacteria</taxon>
        <taxon>Bacillati</taxon>
        <taxon>Bacillota</taxon>
        <taxon>Clostridia</taxon>
        <taxon>Lachnospirales</taxon>
        <taxon>Lachnospiraceae</taxon>
        <taxon>Hungatella</taxon>
    </lineage>
</organism>
<dbReference type="AlphaFoldDB" id="A0A374NY39"/>
<dbReference type="InterPro" id="IPR014036">
    <property type="entry name" value="DeoR-like_C"/>
</dbReference>
<dbReference type="Pfam" id="PF08220">
    <property type="entry name" value="HTH_DeoR"/>
    <property type="match status" value="1"/>
</dbReference>
<dbReference type="Gene3D" id="3.40.50.1360">
    <property type="match status" value="1"/>
</dbReference>
<evidence type="ECO:0000256" key="2">
    <source>
        <dbReference type="ARBA" id="ARBA00023125"/>
    </source>
</evidence>
<dbReference type="PANTHER" id="PTHR30363">
    <property type="entry name" value="HTH-TYPE TRANSCRIPTIONAL REGULATOR SRLR-RELATED"/>
    <property type="match status" value="1"/>
</dbReference>
<keyword evidence="2" id="KW-0238">DNA-binding</keyword>
<dbReference type="InterPro" id="IPR001034">
    <property type="entry name" value="DeoR_HTH"/>
</dbReference>
<protein>
    <submittedName>
        <fullName evidence="5">DeoR/GlpR transcriptional regulator</fullName>
    </submittedName>
</protein>
<reference evidence="5 6" key="1">
    <citation type="submission" date="2018-08" db="EMBL/GenBank/DDBJ databases">
        <title>A genome reference for cultivated species of the human gut microbiota.</title>
        <authorList>
            <person name="Zou Y."/>
            <person name="Xue W."/>
            <person name="Luo G."/>
        </authorList>
    </citation>
    <scope>NUCLEOTIDE SEQUENCE [LARGE SCALE GENOMIC DNA]</scope>
    <source>
        <strain evidence="5 6">TM09-12</strain>
    </source>
</reference>
<feature type="domain" description="HTH deoR-type" evidence="4">
    <location>
        <begin position="14"/>
        <end position="69"/>
    </location>
</feature>
<sequence length="276" mass="31542">MIMETERLLMKMLSIQRREAIRALLLEKESITIAEVMEKFQISVETARRDFDALADEGFLNKVYGGATLKKRTSALPPKKLLDSTFSEGKTRIAKRAVRFIKSGDTIFLDNSDTVFHMCEGLENMNITVLTNSLAVINCLSKSSSIHLICVGGRYDISEESFLGPTASEYLRRFQVDRAFFSCKSFDMARGLGVSDERVADMKKTIIQCAEQRCLLADHSKFGKVSFAHFCDFDEIDNLFTDEVVSDEWHDYFDRHNVRLFECPESGEIQPEENFY</sequence>
<dbReference type="SUPFAM" id="SSF100950">
    <property type="entry name" value="NagB/RpiA/CoA transferase-like"/>
    <property type="match status" value="1"/>
</dbReference>
<dbReference type="InterPro" id="IPR036388">
    <property type="entry name" value="WH-like_DNA-bd_sf"/>
</dbReference>